<dbReference type="NCBIfam" id="TIGR00730">
    <property type="entry name" value="Rossman fold protein, TIGR00730 family"/>
    <property type="match status" value="1"/>
</dbReference>
<dbReference type="Proteomes" id="UP000476055">
    <property type="component" value="Unassembled WGS sequence"/>
</dbReference>
<dbReference type="EMBL" id="VUMU01000006">
    <property type="protein sequence ID" value="MST57931.1"/>
    <property type="molecule type" value="Genomic_DNA"/>
</dbReference>
<evidence type="ECO:0000313" key="4">
    <source>
        <dbReference type="EMBL" id="MST57931.1"/>
    </source>
</evidence>
<dbReference type="Gene3D" id="3.40.50.450">
    <property type="match status" value="1"/>
</dbReference>
<comment type="caution">
    <text evidence="4">The sequence shown here is derived from an EMBL/GenBank/DDBJ whole genome shotgun (WGS) entry which is preliminary data.</text>
</comment>
<dbReference type="Pfam" id="PF03641">
    <property type="entry name" value="Lysine_decarbox"/>
    <property type="match status" value="1"/>
</dbReference>
<dbReference type="GO" id="GO:0005829">
    <property type="term" value="C:cytosol"/>
    <property type="evidence" value="ECO:0007669"/>
    <property type="project" value="TreeGrafter"/>
</dbReference>
<name>A0A6L5YI05_9FIRM</name>
<dbReference type="SUPFAM" id="SSF102405">
    <property type="entry name" value="MCP/YpsA-like"/>
    <property type="match status" value="1"/>
</dbReference>
<dbReference type="InterPro" id="IPR031100">
    <property type="entry name" value="LOG_fam"/>
</dbReference>
<dbReference type="PANTHER" id="PTHR31223:SF70">
    <property type="entry name" value="LOG FAMILY PROTEIN YJL055W"/>
    <property type="match status" value="1"/>
</dbReference>
<dbReference type="RefSeq" id="WP_154496057.1">
    <property type="nucleotide sequence ID" value="NZ_VUMU01000006.1"/>
</dbReference>
<sequence length="198" mass="21743">MNITVYLGANEGNDPSLRKAVRELGTWIGESGNRLVYGGSKSGLMGEIAESVLQAGGEVIGVEPQFFIDMEYQYDAITELIVTKDMTERKTKMIELGDVFIAFPGGTGTLEEIAEVMSKVSLKHLEAPCILYNLNGYYDSLKALLSHMTEKGLSSPERQEGIYFARDLSEIRKIIENQRSNATTTPPENTQGIGNQLG</sequence>
<proteinExistence type="inferred from homology"/>
<reference evidence="4 5" key="1">
    <citation type="submission" date="2019-08" db="EMBL/GenBank/DDBJ databases">
        <title>In-depth cultivation of the pig gut microbiome towards novel bacterial diversity and tailored functional studies.</title>
        <authorList>
            <person name="Wylensek D."/>
            <person name="Hitch T.C.A."/>
            <person name="Clavel T."/>
        </authorList>
    </citation>
    <scope>NUCLEOTIDE SEQUENCE [LARGE SCALE GENOMIC DNA]</scope>
    <source>
        <strain evidence="4 5">WCA3-601-WT-6H</strain>
    </source>
</reference>
<dbReference type="InterPro" id="IPR005269">
    <property type="entry name" value="LOG"/>
</dbReference>
<evidence type="ECO:0000313" key="5">
    <source>
        <dbReference type="Proteomes" id="UP000476055"/>
    </source>
</evidence>
<dbReference type="PANTHER" id="PTHR31223">
    <property type="entry name" value="LOG FAMILY PROTEIN YJL055W"/>
    <property type="match status" value="1"/>
</dbReference>
<feature type="region of interest" description="Disordered" evidence="3">
    <location>
        <begin position="177"/>
        <end position="198"/>
    </location>
</feature>
<gene>
    <name evidence="4" type="ORF">FYJ59_06685</name>
</gene>
<evidence type="ECO:0000256" key="1">
    <source>
        <dbReference type="ARBA" id="ARBA00006763"/>
    </source>
</evidence>
<dbReference type="AlphaFoldDB" id="A0A6L5YI05"/>
<dbReference type="GO" id="GO:0009691">
    <property type="term" value="P:cytokinin biosynthetic process"/>
    <property type="evidence" value="ECO:0007669"/>
    <property type="project" value="UniProtKB-UniRule"/>
</dbReference>
<accession>A0A6L5YI05</accession>
<evidence type="ECO:0000256" key="2">
    <source>
        <dbReference type="RuleBase" id="RU363015"/>
    </source>
</evidence>
<dbReference type="GO" id="GO:0016799">
    <property type="term" value="F:hydrolase activity, hydrolyzing N-glycosyl compounds"/>
    <property type="evidence" value="ECO:0007669"/>
    <property type="project" value="TreeGrafter"/>
</dbReference>
<protein>
    <recommendedName>
        <fullName evidence="2">Cytokinin riboside 5'-monophosphate phosphoribohydrolase</fullName>
        <ecNumber evidence="2">3.2.2.n1</ecNumber>
    </recommendedName>
</protein>
<dbReference type="EC" id="3.2.2.n1" evidence="2"/>
<keyword evidence="2" id="KW-0378">Hydrolase</keyword>
<organism evidence="4 5">
    <name type="scientific">Waltera intestinalis</name>
    <dbReference type="NCBI Taxonomy" id="2606635"/>
    <lineage>
        <taxon>Bacteria</taxon>
        <taxon>Bacillati</taxon>
        <taxon>Bacillota</taxon>
        <taxon>Clostridia</taxon>
        <taxon>Lachnospirales</taxon>
        <taxon>Lachnospiraceae</taxon>
        <taxon>Waltera</taxon>
    </lineage>
</organism>
<keyword evidence="2" id="KW-0203">Cytokinin biosynthesis</keyword>
<keyword evidence="5" id="KW-1185">Reference proteome</keyword>
<comment type="similarity">
    <text evidence="1 2">Belongs to the LOG family.</text>
</comment>
<evidence type="ECO:0000256" key="3">
    <source>
        <dbReference type="SAM" id="MobiDB-lite"/>
    </source>
</evidence>